<organism evidence="1 2">
    <name type="scientific">Nannocystis pusilla</name>
    <dbReference type="NCBI Taxonomy" id="889268"/>
    <lineage>
        <taxon>Bacteria</taxon>
        <taxon>Pseudomonadati</taxon>
        <taxon>Myxococcota</taxon>
        <taxon>Polyangia</taxon>
        <taxon>Nannocystales</taxon>
        <taxon>Nannocystaceae</taxon>
        <taxon>Nannocystis</taxon>
    </lineage>
</organism>
<gene>
    <name evidence="1" type="ORF">OV079_50295</name>
</gene>
<accession>A0A9X3F1H0</accession>
<comment type="caution">
    <text evidence="1">The sequence shown here is derived from an EMBL/GenBank/DDBJ whole genome shotgun (WGS) entry which is preliminary data.</text>
</comment>
<evidence type="ECO:0000313" key="1">
    <source>
        <dbReference type="EMBL" id="MCY1013590.1"/>
    </source>
</evidence>
<name>A0A9X3F1H0_9BACT</name>
<proteinExistence type="predicted"/>
<keyword evidence="2" id="KW-1185">Reference proteome</keyword>
<protein>
    <submittedName>
        <fullName evidence="1">Uncharacterized protein</fullName>
    </submittedName>
</protein>
<sequence>MIRYTVQAEAAPQLDAAVERLFAAVHRQQPAGVRYWYGRLPDGATYVALLELDDGVDNPLPSLPEGRQLQEELRRFAAAPLPEVVTVLGSYRPDR</sequence>
<dbReference type="AlphaFoldDB" id="A0A9X3F1H0"/>
<dbReference type="Proteomes" id="UP001150924">
    <property type="component" value="Unassembled WGS sequence"/>
</dbReference>
<reference evidence="1" key="1">
    <citation type="submission" date="2022-11" db="EMBL/GenBank/DDBJ databases">
        <title>Minimal conservation of predation-associated metabolite biosynthetic gene clusters underscores biosynthetic potential of Myxococcota including descriptions for ten novel species: Archangium lansinium sp. nov., Myxococcus landrumus sp. nov., Nannocystis bai.</title>
        <authorList>
            <person name="Ahearne A."/>
            <person name="Stevens C."/>
            <person name="Phillips K."/>
        </authorList>
    </citation>
    <scope>NUCLEOTIDE SEQUENCE</scope>
    <source>
        <strain evidence="1">Na p29</strain>
    </source>
</reference>
<dbReference type="EMBL" id="JAPNKE010000002">
    <property type="protein sequence ID" value="MCY1013590.1"/>
    <property type="molecule type" value="Genomic_DNA"/>
</dbReference>
<dbReference type="RefSeq" id="WP_267777655.1">
    <property type="nucleotide sequence ID" value="NZ_JAPNKE010000002.1"/>
</dbReference>
<evidence type="ECO:0000313" key="2">
    <source>
        <dbReference type="Proteomes" id="UP001150924"/>
    </source>
</evidence>